<dbReference type="InterPro" id="IPR018504">
    <property type="entry name" value="RTX_pore_form"/>
</dbReference>
<reference evidence="4 5" key="1">
    <citation type="submission" date="2019-12" db="EMBL/GenBank/DDBJ databases">
        <title>Roseobacter cerasinus sp. nov., isolated from seawater around aquaculture.</title>
        <authorList>
            <person name="Muramatsu S."/>
            <person name="Takabe Y."/>
            <person name="Mori K."/>
            <person name="Takaichi S."/>
            <person name="Hanada S."/>
        </authorList>
    </citation>
    <scope>NUCLEOTIDE SEQUENCE [LARGE SCALE GENOMIC DNA]</scope>
    <source>
        <strain evidence="4 5">AI77</strain>
    </source>
</reference>
<dbReference type="GO" id="GO:0005509">
    <property type="term" value="F:calcium ion binding"/>
    <property type="evidence" value="ECO:0007669"/>
    <property type="project" value="InterPro"/>
</dbReference>
<name>A0A640VVZ5_9RHOB</name>
<dbReference type="InterPro" id="IPR001343">
    <property type="entry name" value="Hemolysn_Ca-bd"/>
</dbReference>
<evidence type="ECO:0000256" key="1">
    <source>
        <dbReference type="SAM" id="Coils"/>
    </source>
</evidence>
<evidence type="ECO:0000313" key="4">
    <source>
        <dbReference type="EMBL" id="GFE51774.1"/>
    </source>
</evidence>
<sequence>MNETTSHDDLTHTAPIDDLVSSSSGMAAHTSGTGGEPAENSASAPTSPPPLAEDDPLRDFVSSRPIADQIVFQMFLDQYPETGWDVLSNLFQDMLAERGIEGAPSPEAPGETVGIYGTFGFQYMAAVQTATFLKVVASLPDTPEGVKGSNVDLGTTVMKAASTTMSYSHWMADTVQNMSRKVNSFWTETDDTGKGFMAAEAVLSGTQVFTNIMFLNALHVTRKQAEMTLEIRQFHQDIADNGTDVDYLGNTRDRFQTETNFPDLLKMHNRFLEHNQTYLDQHLSQNRQAFTQASSALETANTAIANATQALDTAGHSLTGALRLRTEIRDAIAADRVNFPDDWSNLSPEEVQARENAIAQGHLNANADFQGQNPANWQEAVNTHIDTVRMNAADAQEQLTAAQAQRTQAQTDQAHYDTEVRRFETATETVNKQTTWANGISTHLTQDPDLAGKSVSKWGIADNGISMLRGAAGLGFWSHEGSSAELHASFGLGIASDGLYTGQSTADFLGGNAKATAALGLFASTVGVASVAVGLADITRQLDNPDLTDDQRDALKQAAALQGTMMAAMAAEGALAATAMLSHSAKALSFATKGVPVAGAVVTLLSVLDPVSWQRFDAAKDYIDHLRETDDGTETNGLLADRLEDTYDKEVAHYAAATAVDAAFGIASIGIAATGVGAPVAVAVALVGAAISTIIRLTEGNTWQREADKLADEMRSLPNGDQQTIAQFFEKQLDTRWEAIAAENEERFDRILDKNFDSIIGLGSQSFTDADASLAIQSDTISEMGKTAKHYGTEYLGQGNWDHQSVTLDESAAQIDLPNGGADKAVYLTFMAPLMLAVEEVYTRPMFNFGKGGGTTTTYVSGWTITDGTTKYTESSQTDGGKPGFAIPLQRAEASQTSTTFDVTNVITDYVPLNPNRTVIKDLSLKINALGGDDTYLADQAKVVFNGGAGEDTASYLNIDDDRFARGIQATANGANQVHVEKHLAAGSEYLQEVIKTKREQAGTDMWGKAKYKTVEYRAIEVAQHAHETTVVDLLTNIEVLQASDLDDILDLRGNTTVQRIFGFDGDDQIYAGEKTKVVLAGDGDDHIVTGAQSEYIDGGAGSDVIEAGKTLATLLQKVAAGTASQDDAVFLFGGDDIDAVVFDGETMQALREQYAEQQVAAAFVEYQLGQLAALGVDVDLARAIFEDQILGTSGDDFSLALFKGIEHLVFDLADIKPPVDTGMNGAAFTHYAYDLTAPRAAEEPDGGPPLTLAAFLSDPNNAIEDWLLPIEGYAQPTAGRTETRTDDVSGSLAANALHHFVGQVYLEAGVTYEFQESADTWGAVYLRPAQAGDDIDRTQVLRETTPGTATSGSFTATEGGWYEYDYYARTADAAGTAALLIRDVDADTAFQTLNGQDDPSLRLGFTSPMLAGSNVADALLENHWHAQDFNTMIASVLQASHGLPFLTRNTSKEIYDDAGTTYTTTQPLLFPNLGKGGNTRQITTEHIRIDLADWAEQQQADRVEVNPGRILEEDIAARGLIRYQGEIWLQEGETYKFRETAEDKVLFTLEDGGTGGPVTLLQDDRADHHTEASFTATTSGWHDFDFYAWNEEGPGSAKLEIGIASERDDAGDPVAWQFQTLEGNMAMAAMLDASGLDSGTVLQGGHLGESFIGSAYDDLIYGMDGHDHIDGGGGSDAMSGGDGIDTFVFRAGSGHDLIMELHASDWEDNLIKIADDQVEHNRSGDDLILWFEGNTADSLTLLNYYGDGAQPDAGPLRQHLLFANGNRETLDIQSDTGADTVLFRSMLAARDDAFAHSDVIEAAIETETRKAQFLNGSYQQTLLGDIEDWLGLG</sequence>
<feature type="compositionally biased region" description="Basic and acidic residues" evidence="2">
    <location>
        <begin position="1"/>
        <end position="11"/>
    </location>
</feature>
<dbReference type="RefSeq" id="WP_159979850.1">
    <property type="nucleotide sequence ID" value="NZ_BLIV01000007.1"/>
</dbReference>
<dbReference type="InterPro" id="IPR011049">
    <property type="entry name" value="Serralysin-like_metalloprot_C"/>
</dbReference>
<dbReference type="GO" id="GO:0005576">
    <property type="term" value="C:extracellular region"/>
    <property type="evidence" value="ECO:0007669"/>
    <property type="project" value="InterPro"/>
</dbReference>
<dbReference type="Gene3D" id="2.150.10.10">
    <property type="entry name" value="Serralysin-like metalloprotease, C-terminal"/>
    <property type="match status" value="2"/>
</dbReference>
<protein>
    <recommendedName>
        <fullName evidence="3">RTX pore-forming domain-containing protein</fullName>
    </recommendedName>
</protein>
<comment type="caution">
    <text evidence="4">The sequence shown here is derived from an EMBL/GenBank/DDBJ whole genome shotgun (WGS) entry which is preliminary data.</text>
</comment>
<dbReference type="Pfam" id="PF02382">
    <property type="entry name" value="RTX"/>
    <property type="match status" value="1"/>
</dbReference>
<proteinExistence type="predicted"/>
<dbReference type="SUPFAM" id="SSF51120">
    <property type="entry name" value="beta-Roll"/>
    <property type="match status" value="2"/>
</dbReference>
<gene>
    <name evidence="4" type="ORF">So717_35270</name>
</gene>
<organism evidence="4 5">
    <name type="scientific">Roseobacter cerasinus</name>
    <dbReference type="NCBI Taxonomy" id="2602289"/>
    <lineage>
        <taxon>Bacteria</taxon>
        <taxon>Pseudomonadati</taxon>
        <taxon>Pseudomonadota</taxon>
        <taxon>Alphaproteobacteria</taxon>
        <taxon>Rhodobacterales</taxon>
        <taxon>Roseobacteraceae</taxon>
        <taxon>Roseobacter</taxon>
    </lineage>
</organism>
<dbReference type="Proteomes" id="UP000436522">
    <property type="component" value="Unassembled WGS sequence"/>
</dbReference>
<feature type="compositionally biased region" description="Low complexity" evidence="2">
    <location>
        <begin position="36"/>
        <end position="45"/>
    </location>
</feature>
<dbReference type="OrthoDB" id="733404at2"/>
<dbReference type="InterPro" id="IPR018511">
    <property type="entry name" value="Hemolysin-typ_Ca-bd_CS"/>
</dbReference>
<accession>A0A640VVZ5</accession>
<feature type="domain" description="RTX pore-forming" evidence="3">
    <location>
        <begin position="588"/>
        <end position="871"/>
    </location>
</feature>
<evidence type="ECO:0000313" key="5">
    <source>
        <dbReference type="Proteomes" id="UP000436522"/>
    </source>
</evidence>
<evidence type="ECO:0000256" key="2">
    <source>
        <dbReference type="SAM" id="MobiDB-lite"/>
    </source>
</evidence>
<dbReference type="PROSITE" id="PS00330">
    <property type="entry name" value="HEMOLYSIN_CALCIUM"/>
    <property type="match status" value="1"/>
</dbReference>
<keyword evidence="1" id="KW-0175">Coiled coil</keyword>
<evidence type="ECO:0000259" key="3">
    <source>
        <dbReference type="Pfam" id="PF02382"/>
    </source>
</evidence>
<feature type="region of interest" description="Disordered" evidence="2">
    <location>
        <begin position="1"/>
        <end position="58"/>
    </location>
</feature>
<dbReference type="GO" id="GO:0015267">
    <property type="term" value="F:channel activity"/>
    <property type="evidence" value="ECO:0007669"/>
    <property type="project" value="InterPro"/>
</dbReference>
<feature type="coiled-coil region" evidence="1">
    <location>
        <begin position="385"/>
        <end position="412"/>
    </location>
</feature>
<dbReference type="SMR" id="A0A640VVZ5"/>
<dbReference type="EMBL" id="BLIV01000007">
    <property type="protein sequence ID" value="GFE51774.1"/>
    <property type="molecule type" value="Genomic_DNA"/>
</dbReference>
<dbReference type="Pfam" id="PF00353">
    <property type="entry name" value="HemolysinCabind"/>
    <property type="match status" value="2"/>
</dbReference>
<keyword evidence="5" id="KW-1185">Reference proteome</keyword>